<feature type="binding site" evidence="9">
    <location>
        <position position="211"/>
    </location>
    <ligand>
        <name>Zn(2+)</name>
        <dbReference type="ChEBI" id="CHEBI:29105"/>
        <label>1</label>
    </ligand>
</feature>
<keyword evidence="15" id="KW-1185">Reference proteome</keyword>
<evidence type="ECO:0000256" key="12">
    <source>
        <dbReference type="SAM" id="MobiDB-lite"/>
    </source>
</evidence>
<evidence type="ECO:0000259" key="13">
    <source>
        <dbReference type="PROSITE" id="PS50016"/>
    </source>
</evidence>
<dbReference type="Gene3D" id="6.10.140.1740">
    <property type="match status" value="1"/>
</dbReference>
<feature type="region of interest" description="Disordered" evidence="12">
    <location>
        <begin position="148"/>
        <end position="175"/>
    </location>
</feature>
<dbReference type="InterPro" id="IPR028651">
    <property type="entry name" value="ING_fam"/>
</dbReference>
<feature type="binding site" evidence="9">
    <location>
        <position position="249"/>
    </location>
    <ligand>
        <name>Zn(2+)</name>
        <dbReference type="ChEBI" id="CHEBI:29105"/>
        <label>2</label>
    </ligand>
</feature>
<keyword evidence="6 11" id="KW-0156">Chromatin regulator</keyword>
<sequence length="275" mass="32385">MDLSDLQQDSGRYLQEYIQSLENLPSEVNYHWAEIQSREDQGKNLERRVHSQQLDLNKIHRQWFTQELEKREKILKHETNMIRRIQRDYDKLEELSTERIQLAENALLLVDRHLEKLGHDLDLLDKTNPDYQEPLEITSILDTKKKSYGMEKASTSASTTVEEEDDDDNEEDEDDEEAYFAAMMANRQKKRKKKEARDGEEHAEEPLYCYCRQVSYGEMVGCDGENCPYEWFHMECTGLDAPPKGAWYCDECQVEAGNSRKLKKMKRKKESMATA</sequence>
<feature type="binding site" evidence="9">
    <location>
        <position position="222"/>
    </location>
    <ligand>
        <name>Zn(2+)</name>
        <dbReference type="ChEBI" id="CHEBI:29105"/>
        <label>2</label>
    </ligand>
</feature>
<dbReference type="EMBL" id="LT550046">
    <property type="protein sequence ID" value="SAL94904.1"/>
    <property type="molecule type" value="Genomic_DNA"/>
</dbReference>
<dbReference type="SMART" id="SM00249">
    <property type="entry name" value="PHD"/>
    <property type="match status" value="1"/>
</dbReference>
<dbReference type="GO" id="GO:0006355">
    <property type="term" value="P:regulation of DNA-templated transcription"/>
    <property type="evidence" value="ECO:0007669"/>
    <property type="project" value="TreeGrafter"/>
</dbReference>
<dbReference type="SUPFAM" id="SSF57903">
    <property type="entry name" value="FYVE/PHD zinc finger"/>
    <property type="match status" value="1"/>
</dbReference>
<dbReference type="GO" id="GO:0005634">
    <property type="term" value="C:nucleus"/>
    <property type="evidence" value="ECO:0007669"/>
    <property type="project" value="UniProtKB-SubCell"/>
</dbReference>
<feature type="site" description="Histone H3K4me3 binding" evidence="8">
    <location>
        <position position="219"/>
    </location>
</feature>
<feature type="domain" description="PHD-type" evidence="13">
    <location>
        <begin position="206"/>
        <end position="255"/>
    </location>
</feature>
<feature type="site" description="Histone H3K4me3 binding" evidence="8">
    <location>
        <position position="231"/>
    </location>
</feature>
<dbReference type="InterPro" id="IPR019786">
    <property type="entry name" value="Zinc_finger_PHD-type_CS"/>
</dbReference>
<evidence type="ECO:0000256" key="1">
    <source>
        <dbReference type="ARBA" id="ARBA00004123"/>
    </source>
</evidence>
<dbReference type="PROSITE" id="PS50016">
    <property type="entry name" value="ZF_PHD_2"/>
    <property type="match status" value="1"/>
</dbReference>
<gene>
    <name evidence="14" type="primary">ABSGL_00197.1 scaffold 356</name>
</gene>
<evidence type="ECO:0000256" key="5">
    <source>
        <dbReference type="ARBA" id="ARBA00022833"/>
    </source>
</evidence>
<comment type="similarity">
    <text evidence="2 11">Belongs to the ING family.</text>
</comment>
<keyword evidence="7 11" id="KW-0539">Nucleus</keyword>
<name>A0A163IRD3_ABSGL</name>
<dbReference type="InterPro" id="IPR001965">
    <property type="entry name" value="Znf_PHD"/>
</dbReference>
<dbReference type="OrthoDB" id="5411773at2759"/>
<dbReference type="Pfam" id="PF12998">
    <property type="entry name" value="ING"/>
    <property type="match status" value="1"/>
</dbReference>
<dbReference type="InterPro" id="IPR011011">
    <property type="entry name" value="Znf_FYVE_PHD"/>
</dbReference>
<evidence type="ECO:0000256" key="6">
    <source>
        <dbReference type="ARBA" id="ARBA00022853"/>
    </source>
</evidence>
<dbReference type="CDD" id="cd16858">
    <property type="entry name" value="ING_ING3_Yng2p"/>
    <property type="match status" value="1"/>
</dbReference>
<feature type="compositionally biased region" description="Acidic residues" evidence="12">
    <location>
        <begin position="161"/>
        <end position="175"/>
    </location>
</feature>
<feature type="binding site" evidence="9">
    <location>
        <position position="209"/>
    </location>
    <ligand>
        <name>Zn(2+)</name>
        <dbReference type="ChEBI" id="CHEBI:29105"/>
        <label>1</label>
    </ligand>
</feature>
<evidence type="ECO:0000256" key="11">
    <source>
        <dbReference type="RuleBase" id="RU361213"/>
    </source>
</evidence>
<dbReference type="InterPro" id="IPR013083">
    <property type="entry name" value="Znf_RING/FYVE/PHD"/>
</dbReference>
<dbReference type="InterPro" id="IPR019787">
    <property type="entry name" value="Znf_PHD-finger"/>
</dbReference>
<evidence type="ECO:0000256" key="2">
    <source>
        <dbReference type="ARBA" id="ARBA00010210"/>
    </source>
</evidence>
<evidence type="ECO:0000256" key="8">
    <source>
        <dbReference type="PIRSR" id="PIRSR628651-50"/>
    </source>
</evidence>
<dbReference type="PROSITE" id="PS01359">
    <property type="entry name" value="ZF_PHD_1"/>
    <property type="match status" value="1"/>
</dbReference>
<organism evidence="14">
    <name type="scientific">Absidia glauca</name>
    <name type="common">Pin mould</name>
    <dbReference type="NCBI Taxonomy" id="4829"/>
    <lineage>
        <taxon>Eukaryota</taxon>
        <taxon>Fungi</taxon>
        <taxon>Fungi incertae sedis</taxon>
        <taxon>Mucoromycota</taxon>
        <taxon>Mucoromycotina</taxon>
        <taxon>Mucoromycetes</taxon>
        <taxon>Mucorales</taxon>
        <taxon>Cunninghamellaceae</taxon>
        <taxon>Absidia</taxon>
    </lineage>
</organism>
<dbReference type="OMA" id="IHRQWFT"/>
<evidence type="ECO:0000256" key="3">
    <source>
        <dbReference type="ARBA" id="ARBA00022723"/>
    </source>
</evidence>
<feature type="binding site" evidence="9">
    <location>
        <position position="236"/>
    </location>
    <ligand>
        <name>Zn(2+)</name>
        <dbReference type="ChEBI" id="CHEBI:29105"/>
        <label>1</label>
    </ligand>
</feature>
<dbReference type="PANTHER" id="PTHR10333">
    <property type="entry name" value="INHIBITOR OF GROWTH PROTEIN"/>
    <property type="match status" value="1"/>
</dbReference>
<evidence type="ECO:0000256" key="7">
    <source>
        <dbReference type="ARBA" id="ARBA00023242"/>
    </source>
</evidence>
<dbReference type="Proteomes" id="UP000078561">
    <property type="component" value="Unassembled WGS sequence"/>
</dbReference>
<evidence type="ECO:0000256" key="9">
    <source>
        <dbReference type="PIRSR" id="PIRSR628651-51"/>
    </source>
</evidence>
<dbReference type="InterPro" id="IPR024610">
    <property type="entry name" value="ING_N_histone-binding"/>
</dbReference>
<comment type="subcellular location">
    <subcellularLocation>
        <location evidence="1 11">Nucleus</location>
    </subcellularLocation>
</comment>
<dbReference type="CDD" id="cd15505">
    <property type="entry name" value="PHD_ING"/>
    <property type="match status" value="1"/>
</dbReference>
<dbReference type="GO" id="GO:0008270">
    <property type="term" value="F:zinc ion binding"/>
    <property type="evidence" value="ECO:0007669"/>
    <property type="project" value="UniProtKB-KW"/>
</dbReference>
<evidence type="ECO:0000313" key="15">
    <source>
        <dbReference type="Proteomes" id="UP000078561"/>
    </source>
</evidence>
<dbReference type="AlphaFoldDB" id="A0A163IRD3"/>
<proteinExistence type="inferred from homology"/>
<keyword evidence="3 9" id="KW-0479">Metal-binding</keyword>
<reference evidence="14" key="1">
    <citation type="submission" date="2016-04" db="EMBL/GenBank/DDBJ databases">
        <authorList>
            <person name="Evans L.H."/>
            <person name="Alamgir A."/>
            <person name="Owens N."/>
            <person name="Weber N.D."/>
            <person name="Virtaneva K."/>
            <person name="Barbian K."/>
            <person name="Babar A."/>
            <person name="Rosenke K."/>
        </authorList>
    </citation>
    <scope>NUCLEOTIDE SEQUENCE [LARGE SCALE GENOMIC DNA]</scope>
    <source>
        <strain evidence="14">CBS 101.48</strain>
    </source>
</reference>
<dbReference type="Gene3D" id="3.30.40.10">
    <property type="entry name" value="Zinc/RING finger domain, C3HC4 (zinc finger)"/>
    <property type="match status" value="1"/>
</dbReference>
<dbReference type="SMART" id="SM01408">
    <property type="entry name" value="ING"/>
    <property type="match status" value="1"/>
</dbReference>
<feature type="site" description="Histone H3K4me3 binding" evidence="8">
    <location>
        <position position="208"/>
    </location>
</feature>
<feature type="site" description="Histone H3K4me3 binding" evidence="8">
    <location>
        <position position="223"/>
    </location>
</feature>
<dbReference type="PANTHER" id="PTHR10333:SF42">
    <property type="entry name" value="INHIBITOR OF GROWTH PROTEIN 5"/>
    <property type="match status" value="1"/>
</dbReference>
<accession>A0A163IRD3</accession>
<protein>
    <recommendedName>
        <fullName evidence="11">Chromatin modification-related protein</fullName>
    </recommendedName>
</protein>
<feature type="binding site" evidence="9">
    <location>
        <position position="227"/>
    </location>
    <ligand>
        <name>Zn(2+)</name>
        <dbReference type="ChEBI" id="CHEBI:29105"/>
        <label>2</label>
    </ligand>
</feature>
<dbReference type="InParanoid" id="A0A163IRD3"/>
<comment type="function">
    <text evidence="11">Component of an histone acetyltransferase complex.</text>
</comment>
<evidence type="ECO:0000256" key="4">
    <source>
        <dbReference type="ARBA" id="ARBA00022771"/>
    </source>
</evidence>
<comment type="domain">
    <text evidence="11">The PHD-type zinc finger mediates the binding to H3K4me3.</text>
</comment>
<dbReference type="STRING" id="4829.A0A163IRD3"/>
<feature type="binding site" evidence="9">
    <location>
        <position position="233"/>
    </location>
    <ligand>
        <name>Zn(2+)</name>
        <dbReference type="ChEBI" id="CHEBI:29105"/>
        <label>1</label>
    </ligand>
</feature>
<keyword evidence="4 10" id="KW-0863">Zinc-finger</keyword>
<comment type="subunit">
    <text evidence="11">Component of an histone acetyltransferase complex. Interacts with H3K4me3 and to a lesser extent with H3K4me2.</text>
</comment>
<evidence type="ECO:0000256" key="10">
    <source>
        <dbReference type="PROSITE-ProRule" id="PRU00146"/>
    </source>
</evidence>
<dbReference type="GO" id="GO:0006325">
    <property type="term" value="P:chromatin organization"/>
    <property type="evidence" value="ECO:0007669"/>
    <property type="project" value="UniProtKB-KW"/>
</dbReference>
<keyword evidence="5 9" id="KW-0862">Zinc</keyword>
<feature type="binding site" evidence="9">
    <location>
        <position position="252"/>
    </location>
    <ligand>
        <name>Zn(2+)</name>
        <dbReference type="ChEBI" id="CHEBI:29105"/>
        <label>2</label>
    </ligand>
</feature>
<evidence type="ECO:0000313" key="14">
    <source>
        <dbReference type="EMBL" id="SAL94904.1"/>
    </source>
</evidence>